<dbReference type="EMBL" id="JTDF01015366">
    <property type="protein sequence ID" value="KAF8562981.1"/>
    <property type="molecule type" value="Genomic_DNA"/>
</dbReference>
<name>A0A8T0D8H6_9TREM</name>
<dbReference type="PROSITE" id="PS51266">
    <property type="entry name" value="ZF_CHY"/>
    <property type="match status" value="1"/>
</dbReference>
<evidence type="ECO:0000313" key="7">
    <source>
        <dbReference type="EMBL" id="KAF8562981.1"/>
    </source>
</evidence>
<dbReference type="Proteomes" id="UP000699462">
    <property type="component" value="Unassembled WGS sequence"/>
</dbReference>
<evidence type="ECO:0000259" key="6">
    <source>
        <dbReference type="PROSITE" id="PS51266"/>
    </source>
</evidence>
<gene>
    <name evidence="7" type="ORF">P879_09979</name>
</gene>
<dbReference type="InterPro" id="IPR008913">
    <property type="entry name" value="Znf_CHY"/>
</dbReference>
<evidence type="ECO:0000256" key="5">
    <source>
        <dbReference type="SAM" id="MobiDB-lite"/>
    </source>
</evidence>
<organism evidence="7 8">
    <name type="scientific">Paragonimus westermani</name>
    <dbReference type="NCBI Taxonomy" id="34504"/>
    <lineage>
        <taxon>Eukaryota</taxon>
        <taxon>Metazoa</taxon>
        <taxon>Spiralia</taxon>
        <taxon>Lophotrochozoa</taxon>
        <taxon>Platyhelminthes</taxon>
        <taxon>Trematoda</taxon>
        <taxon>Digenea</taxon>
        <taxon>Plagiorchiida</taxon>
        <taxon>Troglotremata</taxon>
        <taxon>Troglotrematidae</taxon>
        <taxon>Paragonimus</taxon>
    </lineage>
</organism>
<evidence type="ECO:0000256" key="4">
    <source>
        <dbReference type="PROSITE-ProRule" id="PRU00601"/>
    </source>
</evidence>
<sequence length="232" mass="25349">MTESTFGLTVCRQAAHRSRWVDMSAACVIATGASGGASFTARVDDLVVRPHGLAGLVRTLALSIECGGIGFLNFIRFPVGHSFGLSDVATASKTDKISRRRNQAIISTQSSLVQDGSPLPSFGVCKHYRKSYRWLRFPCCGLLAPCDVCHDEGAMEAHPMEIATRMVCGFCSKEQIFSSTKPCVRCGKHLTGSRSAHWEGGKGCRNRLTMSRKDSKKYSQLNKTVSRRKPTN</sequence>
<proteinExistence type="predicted"/>
<evidence type="ECO:0000313" key="8">
    <source>
        <dbReference type="Proteomes" id="UP000699462"/>
    </source>
</evidence>
<keyword evidence="1" id="KW-0479">Metal-binding</keyword>
<evidence type="ECO:0000256" key="3">
    <source>
        <dbReference type="ARBA" id="ARBA00022833"/>
    </source>
</evidence>
<feature type="region of interest" description="Disordered" evidence="5">
    <location>
        <begin position="212"/>
        <end position="232"/>
    </location>
</feature>
<feature type="domain" description="CHY-type" evidence="6">
    <location>
        <begin position="118"/>
        <end position="188"/>
    </location>
</feature>
<evidence type="ECO:0000256" key="1">
    <source>
        <dbReference type="ARBA" id="ARBA00022723"/>
    </source>
</evidence>
<accession>A0A8T0D8H6</accession>
<keyword evidence="2 4" id="KW-0863">Zinc-finger</keyword>
<keyword evidence="3" id="KW-0862">Zinc</keyword>
<dbReference type="SUPFAM" id="SSF161219">
    <property type="entry name" value="CHY zinc finger-like"/>
    <property type="match status" value="1"/>
</dbReference>
<dbReference type="OrthoDB" id="411372at2759"/>
<dbReference type="GO" id="GO:0008270">
    <property type="term" value="F:zinc ion binding"/>
    <property type="evidence" value="ECO:0007669"/>
    <property type="project" value="UniProtKB-KW"/>
</dbReference>
<protein>
    <recommendedName>
        <fullName evidence="6">CHY-type domain-containing protein</fullName>
    </recommendedName>
</protein>
<keyword evidence="8" id="KW-1185">Reference proteome</keyword>
<dbReference type="Pfam" id="PF05495">
    <property type="entry name" value="zf-CHY"/>
    <property type="match status" value="1"/>
</dbReference>
<comment type="caution">
    <text evidence="7">The sequence shown here is derived from an EMBL/GenBank/DDBJ whole genome shotgun (WGS) entry which is preliminary data.</text>
</comment>
<dbReference type="AlphaFoldDB" id="A0A8T0D8H6"/>
<evidence type="ECO:0000256" key="2">
    <source>
        <dbReference type="ARBA" id="ARBA00022771"/>
    </source>
</evidence>
<dbReference type="InterPro" id="IPR037274">
    <property type="entry name" value="Znf_CHY_sf"/>
</dbReference>
<reference evidence="7 8" key="1">
    <citation type="submission" date="2019-07" db="EMBL/GenBank/DDBJ databases">
        <title>Annotation for the trematode Paragonimus westermani.</title>
        <authorList>
            <person name="Choi Y.-J."/>
        </authorList>
    </citation>
    <scope>NUCLEOTIDE SEQUENCE [LARGE SCALE GENOMIC DNA]</scope>
    <source>
        <strain evidence="7">180907_Pwestermani</strain>
    </source>
</reference>